<dbReference type="InterPro" id="IPR000542">
    <property type="entry name" value="Carn_acyl_trans"/>
</dbReference>
<gene>
    <name evidence="12" type="ORF">GRJ2_002623700</name>
</gene>
<dbReference type="InterPro" id="IPR042231">
    <property type="entry name" value="Cho/carn_acyl_trans_2"/>
</dbReference>
<feature type="region of interest" description="Disordered" evidence="9">
    <location>
        <begin position="1"/>
        <end position="39"/>
    </location>
</feature>
<feature type="transmembrane region" description="Helical" evidence="10">
    <location>
        <begin position="619"/>
        <end position="640"/>
    </location>
</feature>
<reference evidence="12 13" key="1">
    <citation type="submission" date="2024-06" db="EMBL/GenBank/DDBJ databases">
        <title>The draft genome of Grus japonensis, version 3.</title>
        <authorList>
            <person name="Nabeshima K."/>
            <person name="Suzuki S."/>
            <person name="Onuma M."/>
        </authorList>
    </citation>
    <scope>NUCLEOTIDE SEQUENCE [LARGE SCALE GENOMIC DNA]</scope>
    <source>
        <strain evidence="12 13">451A</strain>
    </source>
</reference>
<dbReference type="PANTHER" id="PTHR22589">
    <property type="entry name" value="CARNITINE O-ACYLTRANSFERASE"/>
    <property type="match status" value="1"/>
</dbReference>
<keyword evidence="4" id="KW-0808">Transferase</keyword>
<dbReference type="EMBL" id="BAAFJT010000032">
    <property type="protein sequence ID" value="GAB0201581.1"/>
    <property type="molecule type" value="Genomic_DNA"/>
</dbReference>
<feature type="domain" description="Choline/carnitine acyltransferase" evidence="11">
    <location>
        <begin position="34"/>
        <end position="554"/>
    </location>
</feature>
<dbReference type="InterPro" id="IPR039551">
    <property type="entry name" value="Cho/carn_acyl_trans"/>
</dbReference>
<organism evidence="12 13">
    <name type="scientific">Grus japonensis</name>
    <name type="common">Japanese crane</name>
    <name type="synonym">Red-crowned crane</name>
    <dbReference type="NCBI Taxonomy" id="30415"/>
    <lineage>
        <taxon>Eukaryota</taxon>
        <taxon>Metazoa</taxon>
        <taxon>Chordata</taxon>
        <taxon>Craniata</taxon>
        <taxon>Vertebrata</taxon>
        <taxon>Euteleostomi</taxon>
        <taxon>Archelosauria</taxon>
        <taxon>Archosauria</taxon>
        <taxon>Dinosauria</taxon>
        <taxon>Saurischia</taxon>
        <taxon>Theropoda</taxon>
        <taxon>Coelurosauria</taxon>
        <taxon>Aves</taxon>
        <taxon>Neognathae</taxon>
        <taxon>Neoaves</taxon>
        <taxon>Gruiformes</taxon>
        <taxon>Gruidae</taxon>
        <taxon>Grus</taxon>
    </lineage>
</organism>
<keyword evidence="7 10" id="KW-0472">Membrane</keyword>
<keyword evidence="13" id="KW-1185">Reference proteome</keyword>
<feature type="transmembrane region" description="Helical" evidence="10">
    <location>
        <begin position="669"/>
        <end position="693"/>
    </location>
</feature>
<keyword evidence="6 10" id="KW-1133">Transmembrane helix</keyword>
<dbReference type="InterPro" id="IPR007593">
    <property type="entry name" value="CD225/Dispanin_fam"/>
</dbReference>
<evidence type="ECO:0000256" key="8">
    <source>
        <dbReference type="ARBA" id="ARBA00023315"/>
    </source>
</evidence>
<comment type="similarity">
    <text evidence="3">Belongs to the CD225/Dispanin family.</text>
</comment>
<proteinExistence type="inferred from homology"/>
<dbReference type="GO" id="GO:0016746">
    <property type="term" value="F:acyltransferase activity"/>
    <property type="evidence" value="ECO:0007669"/>
    <property type="project" value="UniProtKB-KW"/>
</dbReference>
<dbReference type="GO" id="GO:0016020">
    <property type="term" value="C:membrane"/>
    <property type="evidence" value="ECO:0007669"/>
    <property type="project" value="UniProtKB-SubCell"/>
</dbReference>
<evidence type="ECO:0000256" key="1">
    <source>
        <dbReference type="ARBA" id="ARBA00004370"/>
    </source>
</evidence>
<accession>A0ABC9XV92</accession>
<comment type="similarity">
    <text evidence="2">Belongs to the carnitine/choline acetyltransferase family.</text>
</comment>
<evidence type="ECO:0000256" key="5">
    <source>
        <dbReference type="ARBA" id="ARBA00022692"/>
    </source>
</evidence>
<evidence type="ECO:0000313" key="12">
    <source>
        <dbReference type="EMBL" id="GAB0201581.1"/>
    </source>
</evidence>
<dbReference type="Gene3D" id="3.30.559.70">
    <property type="entry name" value="Choline/Carnitine o-acyltransferase, domain 2"/>
    <property type="match status" value="1"/>
</dbReference>
<evidence type="ECO:0000256" key="7">
    <source>
        <dbReference type="ARBA" id="ARBA00023136"/>
    </source>
</evidence>
<feature type="region of interest" description="Disordered" evidence="9">
    <location>
        <begin position="68"/>
        <end position="92"/>
    </location>
</feature>
<evidence type="ECO:0000256" key="3">
    <source>
        <dbReference type="ARBA" id="ARBA00006843"/>
    </source>
</evidence>
<evidence type="ECO:0000256" key="10">
    <source>
        <dbReference type="SAM" id="Phobius"/>
    </source>
</evidence>
<dbReference type="PANTHER" id="PTHR22589:SF47">
    <property type="entry name" value="CHOLINE_CARNITINE ACYLTRANSFERASE DOMAIN-CONTAINING PROTEIN"/>
    <property type="match status" value="1"/>
</dbReference>
<dbReference type="Proteomes" id="UP001623348">
    <property type="component" value="Unassembled WGS sequence"/>
</dbReference>
<keyword evidence="5 10" id="KW-0812">Transmembrane</keyword>
<dbReference type="InterPro" id="IPR023213">
    <property type="entry name" value="CAT-like_dom_sf"/>
</dbReference>
<keyword evidence="8" id="KW-0012">Acyltransferase</keyword>
<evidence type="ECO:0000256" key="4">
    <source>
        <dbReference type="ARBA" id="ARBA00022679"/>
    </source>
</evidence>
<protein>
    <submittedName>
        <fullName evidence="12">Carnitine O-acetyltransferase-like</fullName>
    </submittedName>
</protein>
<feature type="compositionally biased region" description="Pro residues" evidence="9">
    <location>
        <begin position="14"/>
        <end position="25"/>
    </location>
</feature>
<evidence type="ECO:0000313" key="13">
    <source>
        <dbReference type="Proteomes" id="UP001623348"/>
    </source>
</evidence>
<evidence type="ECO:0000256" key="6">
    <source>
        <dbReference type="ARBA" id="ARBA00022989"/>
    </source>
</evidence>
<evidence type="ECO:0000259" key="11">
    <source>
        <dbReference type="Pfam" id="PF00755"/>
    </source>
</evidence>
<dbReference type="Pfam" id="PF00755">
    <property type="entry name" value="Carn_acyltransf"/>
    <property type="match status" value="1"/>
</dbReference>
<dbReference type="AlphaFoldDB" id="A0ABC9XV92"/>
<dbReference type="SUPFAM" id="SSF52777">
    <property type="entry name" value="CoA-dependent acyltransferases"/>
    <property type="match status" value="2"/>
</dbReference>
<dbReference type="Gene3D" id="3.30.559.10">
    <property type="entry name" value="Chloramphenicol acetyltransferase-like domain"/>
    <property type="match status" value="1"/>
</dbReference>
<comment type="caution">
    <text evidence="12">The sequence shown here is derived from an EMBL/GenBank/DDBJ whole genome shotgun (WGS) entry which is preliminary data.</text>
</comment>
<evidence type="ECO:0000256" key="2">
    <source>
        <dbReference type="ARBA" id="ARBA00005232"/>
    </source>
</evidence>
<evidence type="ECO:0000256" key="9">
    <source>
        <dbReference type="SAM" id="MobiDB-lite"/>
    </source>
</evidence>
<dbReference type="Pfam" id="PF04505">
    <property type="entry name" value="CD225"/>
    <property type="match status" value="1"/>
</dbReference>
<sequence length="702" mass="74351">MGRSPWVWGRRRVPPSPPAAAPPSGVPGGGGRPPLPALGATLGRLLGALEALVAPGERDRTRRLVREFGAPGGAGPRLQERLRRQPPAPPRLPEWPWGSSERLPLPVHTSAGLVLPRQDWEDWRGQLWFAARLIVGVLDYRLQLERRDPPEPWLQAAFGGCRVPGPQRDEVLRLPPGAQPPPFITVIRNCQFFQVEACGEEGTPLPAAALGAALGGLRARAGRGGAPPLGLLTGQHRHAWGRVYRLLMRDRLNRASIGRIQRSLFALSLDAPVLAAGGRGPGAGAGQVLHGGGACANSGNRWFDKTLQFIVGEDGTCGVIYDPAVIDGTVVAEMVDHALDYCRLSAHDPALMTSLPLPTPQRLRFSLGPETAPEVERAKRHLDSLAADVDVHCFSHEGVGAGGGLRPEAIVQVALQVAFYRAHGSLCASCEPTSLRHVLPGCTDLLRPPGPPCLALARALDDPQAEPELQLSLLREAVEAQNRRTQEVLAGQGAERHLQGLRQTAIAAGEPLPEIFMDPVYALATHFRLCTIQVRSRQGCWLLRGPLVPDGYGLQPCTAYVPVYPVGPAFGGAPPGPGPLPGPVGVPVGGTLGGAVGAPMGVPGGVPGGLEGRRAPHDYLPIAVLTTLCCFWPTGVVAIVKAVQVRTAVARGDIVSAEIASREARNFSFISLAVGIAAIVLCTILTVVIIIAAQHHDNDWEP</sequence>
<name>A0ABC9XV92_GRUJA</name>
<comment type="subcellular location">
    <subcellularLocation>
        <location evidence="1">Membrane</location>
    </subcellularLocation>
</comment>